<reference evidence="2 3" key="1">
    <citation type="submission" date="2022-04" db="EMBL/GenBank/DDBJ databases">
        <title>Positive selection, recombination, and allopatry shape intraspecific diversity of widespread and dominant cyanobacteria.</title>
        <authorList>
            <person name="Wei J."/>
            <person name="Shu W."/>
            <person name="Hu C."/>
        </authorList>
    </citation>
    <scope>NUCLEOTIDE SEQUENCE [LARGE SCALE GENOMIC DNA]</scope>
    <source>
        <strain evidence="2 3">AS-A4</strain>
    </source>
</reference>
<dbReference type="PANTHER" id="PTHR46580:SF2">
    <property type="entry name" value="MAM DOMAIN-CONTAINING PROTEIN"/>
    <property type="match status" value="1"/>
</dbReference>
<evidence type="ECO:0000256" key="1">
    <source>
        <dbReference type="ARBA" id="ARBA00022729"/>
    </source>
</evidence>
<accession>A0ABV0KHP4</accession>
<dbReference type="InterPro" id="IPR028994">
    <property type="entry name" value="Integrin_alpha_N"/>
</dbReference>
<evidence type="ECO:0000313" key="2">
    <source>
        <dbReference type="EMBL" id="MEP1058561.1"/>
    </source>
</evidence>
<dbReference type="Proteomes" id="UP001476950">
    <property type="component" value="Unassembled WGS sequence"/>
</dbReference>
<dbReference type="SUPFAM" id="SSF55486">
    <property type="entry name" value="Metalloproteases ('zincins'), catalytic domain"/>
    <property type="match status" value="1"/>
</dbReference>
<comment type="caution">
    <text evidence="2">The sequence shown here is derived from an EMBL/GenBank/DDBJ whole genome shotgun (WGS) entry which is preliminary data.</text>
</comment>
<proteinExistence type="predicted"/>
<dbReference type="EMBL" id="JAMPLM010000005">
    <property type="protein sequence ID" value="MEP1058561.1"/>
    <property type="molecule type" value="Genomic_DNA"/>
</dbReference>
<dbReference type="Gene3D" id="2.130.10.130">
    <property type="entry name" value="Integrin alpha, N-terminal"/>
    <property type="match status" value="1"/>
</dbReference>
<gene>
    <name evidence="2" type="ORF">NDI38_08930</name>
</gene>
<dbReference type="SUPFAM" id="SSF69318">
    <property type="entry name" value="Integrin alpha N-terminal domain"/>
    <property type="match status" value="1"/>
</dbReference>
<organism evidence="2 3">
    <name type="scientific">Stenomitos frigidus AS-A4</name>
    <dbReference type="NCBI Taxonomy" id="2933935"/>
    <lineage>
        <taxon>Bacteria</taxon>
        <taxon>Bacillati</taxon>
        <taxon>Cyanobacteriota</taxon>
        <taxon>Cyanophyceae</taxon>
        <taxon>Leptolyngbyales</taxon>
        <taxon>Leptolyngbyaceae</taxon>
        <taxon>Stenomitos</taxon>
    </lineage>
</organism>
<dbReference type="PANTHER" id="PTHR46580">
    <property type="entry name" value="SENSOR KINASE-RELATED"/>
    <property type="match status" value="1"/>
</dbReference>
<dbReference type="Gene3D" id="2.40.128.340">
    <property type="match status" value="1"/>
</dbReference>
<protein>
    <submittedName>
        <fullName evidence="2">FG-GAP-like repeat-containing protein</fullName>
    </submittedName>
</protein>
<name>A0ABV0KHP4_9CYAN</name>
<dbReference type="InterPro" id="IPR024079">
    <property type="entry name" value="MetalloPept_cat_dom_sf"/>
</dbReference>
<keyword evidence="3" id="KW-1185">Reference proteome</keyword>
<keyword evidence="1" id="KW-0732">Signal</keyword>
<dbReference type="Gene3D" id="3.40.390.10">
    <property type="entry name" value="Collagenase (Catalytic Domain)"/>
    <property type="match status" value="1"/>
</dbReference>
<sequence length="693" mass="75369">MFAECDSSTSGLKPSFSQNYGAAPLTTNQPLSLESVASGLETSNFNSSSLAGSSTVELELPQTAIPAPAAASPVPSKVDVDFDGDGKTDLLWRNYVTGQNAVWYMNGTTLLSSTYLAPVEDPNWRIQGASDFTGDGKTDIVWRNYATGQNVIWEMDGVTLRSGLPLLPTVADLNWQIQGTADFTGDGKTDLLWRNYATGENSVWALDGATFRTSTFLPTVIGDNLRIQAAADFNQDGRSDILWRNYLSGENFVWTMNRTTITSTTFLRSQSDLSWQVQGAEDINGDGKTDLLWHNAASGENEAWLLNNLTYAANQEPQPILSVRDTNWQIGLQDTFAAPSRVKISDRTFSGQEGDVGTFKVQLTQAPTANVTLTFSTGTFIVVDADGRVANGSQNTLTFTPQNWRTAQTVSFLAEADNSSVDRVLGNTVSYALSGGFTGSAAYELGRVTNTYAPDPNNFNIDLDFRNDSSGFWTPAKQAIAQKAAADWATRIENEWTDFQLDSTIGKLESFGDRTYSFNSKRYVDDLLVFVNPYQSSGSDEPAIGGPDYEFGGWISSPDVMPRVGQIAINPNSFSAANDPSGWLLYQVVTHELGHVLGLVGLNWTGYNLQDRTTPQTAVFKGNYARAANGGNYVALQSQDGANPVTGTYDYSHPADSVESIMSYGWLYRLYAPSQVDYALLADSGYRVDGVNA</sequence>
<dbReference type="InterPro" id="IPR013517">
    <property type="entry name" value="FG-GAP"/>
</dbReference>
<dbReference type="RefSeq" id="WP_190447889.1">
    <property type="nucleotide sequence ID" value="NZ_JAMPLM010000005.1"/>
</dbReference>
<evidence type="ECO:0000313" key="3">
    <source>
        <dbReference type="Proteomes" id="UP001476950"/>
    </source>
</evidence>
<dbReference type="Pfam" id="PF13517">
    <property type="entry name" value="FG-GAP_3"/>
    <property type="match status" value="2"/>
</dbReference>